<evidence type="ECO:0000313" key="7">
    <source>
        <dbReference type="Proteomes" id="UP000261560"/>
    </source>
</evidence>
<comment type="subcellular location">
    <subcellularLocation>
        <location evidence="5">Membrane</location>
        <topology evidence="5">Single-pass membrane protein</topology>
    </subcellularLocation>
</comment>
<dbReference type="Proteomes" id="UP000261560">
    <property type="component" value="Unplaced"/>
</dbReference>
<dbReference type="AlphaFoldDB" id="A0A3B3C3C4"/>
<protein>
    <recommendedName>
        <fullName evidence="5">UDP-glucuronosyltransferase</fullName>
        <ecNumber evidence="5">2.4.1.17</ecNumber>
    </recommendedName>
</protein>
<dbReference type="PANTHER" id="PTHR48043">
    <property type="entry name" value="EG:EG0003.4 PROTEIN-RELATED"/>
    <property type="match status" value="1"/>
</dbReference>
<evidence type="ECO:0000256" key="2">
    <source>
        <dbReference type="ARBA" id="ARBA00022676"/>
    </source>
</evidence>
<feature type="transmembrane region" description="Helical" evidence="5">
    <location>
        <begin position="495"/>
        <end position="518"/>
    </location>
</feature>
<dbReference type="STRING" id="30732.ENSOMEP00000012079"/>
<evidence type="ECO:0000256" key="3">
    <source>
        <dbReference type="ARBA" id="ARBA00022679"/>
    </source>
</evidence>
<dbReference type="RefSeq" id="XP_024118000.1">
    <property type="nucleotide sequence ID" value="XM_024262232.2"/>
</dbReference>
<proteinExistence type="inferred from homology"/>
<dbReference type="PANTHER" id="PTHR48043:SF63">
    <property type="entry name" value="UDP GLUCURONOSYLTRANSFERASE 5 FAMILY, POLYPEPTIDE F1-RELATED"/>
    <property type="match status" value="1"/>
</dbReference>
<dbReference type="KEGG" id="oml:112139429"/>
<name>A0A3B3C3C4_ORYME</name>
<evidence type="ECO:0000256" key="5">
    <source>
        <dbReference type="RuleBase" id="RU362059"/>
    </source>
</evidence>
<keyword evidence="5" id="KW-1133">Transmembrane helix</keyword>
<keyword evidence="2 4" id="KW-0328">Glycosyltransferase</keyword>
<keyword evidence="5" id="KW-0472">Membrane</keyword>
<keyword evidence="7" id="KW-1185">Reference proteome</keyword>
<dbReference type="OMA" id="YVNIANG"/>
<organism evidence="6 7">
    <name type="scientific">Oryzias melastigma</name>
    <name type="common">Marine medaka</name>
    <dbReference type="NCBI Taxonomy" id="30732"/>
    <lineage>
        <taxon>Eukaryota</taxon>
        <taxon>Metazoa</taxon>
        <taxon>Chordata</taxon>
        <taxon>Craniata</taxon>
        <taxon>Vertebrata</taxon>
        <taxon>Euteleostomi</taxon>
        <taxon>Actinopterygii</taxon>
        <taxon>Neopterygii</taxon>
        <taxon>Teleostei</taxon>
        <taxon>Neoteleostei</taxon>
        <taxon>Acanthomorphata</taxon>
        <taxon>Ovalentaria</taxon>
        <taxon>Atherinomorphae</taxon>
        <taxon>Beloniformes</taxon>
        <taxon>Adrianichthyidae</taxon>
        <taxon>Oryziinae</taxon>
        <taxon>Oryzias</taxon>
    </lineage>
</organism>
<dbReference type="InterPro" id="IPR035595">
    <property type="entry name" value="UDP_glycos_trans_CS"/>
</dbReference>
<comment type="similarity">
    <text evidence="1 4">Belongs to the UDP-glycosyltransferase family.</text>
</comment>
<dbReference type="SUPFAM" id="SSF53756">
    <property type="entry name" value="UDP-Glycosyltransferase/glycogen phosphorylase"/>
    <property type="match status" value="1"/>
</dbReference>
<dbReference type="Ensembl" id="ENSOMET00000019375.1">
    <property type="protein sequence ID" value="ENSOMEP00000012079.1"/>
    <property type="gene ID" value="ENSOMEG00000013445.1"/>
</dbReference>
<accession>A0A3B3C3C4</accession>
<dbReference type="Pfam" id="PF00201">
    <property type="entry name" value="UDPGT"/>
    <property type="match status" value="1"/>
</dbReference>
<sequence>MITGEMHHTFGVFFPLSFLFLVSPCSGGNILVYPVDGSHWINMKVLVEELHAKGHKMTVIRPSNSWYIKENSPLYTSITIKLEEDFKNVFDLYLEEQIRVQREGASLLSFFRLNNQFMTMFTQAHGFWCDVAKKVLEDKKLVKQLIDSKYDLVLTDPFTGSGVILAKYLNLPVVFNVRWITRGEGHFFMAPSPLSYIPVPGSGLTDKMDFIQRIKNMFFYSIIKFQEDKVLLIYDELCNKHIEGGCSIVSLLQQADIWLFRSDFVFDFPRPTMPNMVYIGGFQCKPAEPLPADLEKFVQSSGEHGVIIMSLGALVNGLPNDITDEIATVFSKMPQKVIWRHTGDRPSTLGNNTLIVDWMPQKDLLGHPQVKVFVAHGGTNGVQEAIYHGVPVLGIPLFFDQYDNLLRLQERGAGKIIQLADLNSHSFEKGLKDLLHDSSYRENIQRLSRLHKDKPISPMEDCIFWIEYVIRHKGARHLISEAYKMPWYSYHSLDVLLLLLAVLMVLLYSIYAVFRCLCCRRKRKTKPKQN</sequence>
<keyword evidence="5" id="KW-0812">Transmembrane</keyword>
<dbReference type="PROSITE" id="PS00375">
    <property type="entry name" value="UDPGT"/>
    <property type="match status" value="1"/>
</dbReference>
<dbReference type="InterPro" id="IPR050271">
    <property type="entry name" value="UDP-glycosyltransferase"/>
</dbReference>
<evidence type="ECO:0000256" key="4">
    <source>
        <dbReference type="RuleBase" id="RU003718"/>
    </source>
</evidence>
<reference evidence="6" key="2">
    <citation type="submission" date="2025-09" db="UniProtKB">
        <authorList>
            <consortium name="Ensembl"/>
        </authorList>
    </citation>
    <scope>IDENTIFICATION</scope>
</reference>
<dbReference type="PaxDb" id="30732-ENSOMEP00000012079"/>
<reference evidence="6" key="1">
    <citation type="submission" date="2025-08" db="UniProtKB">
        <authorList>
            <consortium name="Ensembl"/>
        </authorList>
    </citation>
    <scope>IDENTIFICATION</scope>
</reference>
<feature type="signal peptide" evidence="5">
    <location>
        <begin position="1"/>
        <end position="27"/>
    </location>
</feature>
<feature type="chain" id="PRO_5017100376" description="UDP-glucuronosyltransferase" evidence="5">
    <location>
        <begin position="28"/>
        <end position="530"/>
    </location>
</feature>
<dbReference type="InterPro" id="IPR002213">
    <property type="entry name" value="UDP_glucos_trans"/>
</dbReference>
<comment type="catalytic activity">
    <reaction evidence="5">
        <text>glucuronate acceptor + UDP-alpha-D-glucuronate = acceptor beta-D-glucuronoside + UDP + H(+)</text>
        <dbReference type="Rhea" id="RHEA:21032"/>
        <dbReference type="ChEBI" id="CHEBI:15378"/>
        <dbReference type="ChEBI" id="CHEBI:58052"/>
        <dbReference type="ChEBI" id="CHEBI:58223"/>
        <dbReference type="ChEBI" id="CHEBI:132367"/>
        <dbReference type="ChEBI" id="CHEBI:132368"/>
        <dbReference type="EC" id="2.4.1.17"/>
    </reaction>
</comment>
<dbReference type="FunFam" id="3.40.50.2000:FF:000203">
    <property type="entry name" value="UDP-glucuronosyltransferase"/>
    <property type="match status" value="1"/>
</dbReference>
<dbReference type="CDD" id="cd03784">
    <property type="entry name" value="GT1_Gtf-like"/>
    <property type="match status" value="1"/>
</dbReference>
<keyword evidence="5" id="KW-0732">Signal</keyword>
<evidence type="ECO:0000256" key="1">
    <source>
        <dbReference type="ARBA" id="ARBA00009995"/>
    </source>
</evidence>
<dbReference type="OrthoDB" id="5835829at2759"/>
<dbReference type="EC" id="2.4.1.17" evidence="5"/>
<evidence type="ECO:0000313" key="6">
    <source>
        <dbReference type="Ensembl" id="ENSOMEP00000012079.1"/>
    </source>
</evidence>
<dbReference type="GeneID" id="112139429"/>
<dbReference type="FunFam" id="3.40.50.2000:FF:000021">
    <property type="entry name" value="UDP-glucuronosyltransferase"/>
    <property type="match status" value="1"/>
</dbReference>
<dbReference type="GO" id="GO:0015020">
    <property type="term" value="F:glucuronosyltransferase activity"/>
    <property type="evidence" value="ECO:0007669"/>
    <property type="project" value="UniProtKB-EC"/>
</dbReference>
<dbReference type="GeneTree" id="ENSGT00940000165682"/>
<keyword evidence="3 4" id="KW-0808">Transferase</keyword>
<dbReference type="Gene3D" id="3.40.50.2000">
    <property type="entry name" value="Glycogen Phosphorylase B"/>
    <property type="match status" value="2"/>
</dbReference>
<dbReference type="GO" id="GO:0016020">
    <property type="term" value="C:membrane"/>
    <property type="evidence" value="ECO:0007669"/>
    <property type="project" value="UniProtKB-SubCell"/>
</dbReference>